<dbReference type="PANTHER" id="PTHR44591">
    <property type="entry name" value="STRESS RESPONSE REGULATOR PROTEIN 1"/>
    <property type="match status" value="1"/>
</dbReference>
<dbReference type="Gene3D" id="3.40.50.2300">
    <property type="match status" value="1"/>
</dbReference>
<reference evidence="4 5" key="1">
    <citation type="journal article" date="2014" name="ISME J.">
        <title>Ecophysiology of Thioploca ingrica as revealed by the complete genome sequence supplemented with proteomic evidence.</title>
        <authorList>
            <person name="Kojima H."/>
            <person name="Ogura Y."/>
            <person name="Yamamoto N."/>
            <person name="Togashi T."/>
            <person name="Mori H."/>
            <person name="Watanabe T."/>
            <person name="Nemoto F."/>
            <person name="Kurokawa K."/>
            <person name="Hayashi T."/>
            <person name="Fukui M."/>
        </authorList>
    </citation>
    <scope>NUCLEOTIDE SEQUENCE [LARGE SCALE GENOMIC DNA]</scope>
</reference>
<sequence length="122" mass="13953">MKHVLIVDDSLTMRRMVKISLRTVKELAFEEANNGLEALERLALTSVDLMILDLNMPDMHGIEVLRFVRGHQTFNYIPVIVLTTRGDESSRHDTLKAGASRYLTKPFEPKLLAQQVQELLYS</sequence>
<evidence type="ECO:0000259" key="3">
    <source>
        <dbReference type="PROSITE" id="PS50110"/>
    </source>
</evidence>
<dbReference type="PANTHER" id="PTHR44591:SF3">
    <property type="entry name" value="RESPONSE REGULATORY DOMAIN-CONTAINING PROTEIN"/>
    <property type="match status" value="1"/>
</dbReference>
<dbReference type="GO" id="GO:0000160">
    <property type="term" value="P:phosphorelay signal transduction system"/>
    <property type="evidence" value="ECO:0007669"/>
    <property type="project" value="InterPro"/>
</dbReference>
<dbReference type="Pfam" id="PF00072">
    <property type="entry name" value="Response_reg"/>
    <property type="match status" value="1"/>
</dbReference>
<dbReference type="PROSITE" id="PS50110">
    <property type="entry name" value="RESPONSE_REGULATORY"/>
    <property type="match status" value="1"/>
</dbReference>
<protein>
    <submittedName>
        <fullName evidence="4">Response regulator receiver protein</fullName>
    </submittedName>
</protein>
<name>A0A090AHQ3_9GAMM</name>
<proteinExistence type="predicted"/>
<dbReference type="KEGG" id="tig:THII_0555"/>
<keyword evidence="1 2" id="KW-0597">Phosphoprotein</keyword>
<dbReference type="InterPro" id="IPR011006">
    <property type="entry name" value="CheY-like_superfamily"/>
</dbReference>
<dbReference type="STRING" id="40754.THII_0555"/>
<dbReference type="SUPFAM" id="SSF52172">
    <property type="entry name" value="CheY-like"/>
    <property type="match status" value="1"/>
</dbReference>
<dbReference type="SMART" id="SM00448">
    <property type="entry name" value="REC"/>
    <property type="match status" value="1"/>
</dbReference>
<keyword evidence="5" id="KW-1185">Reference proteome</keyword>
<dbReference type="AlphaFoldDB" id="A0A090AHQ3"/>
<dbReference type="InterPro" id="IPR001789">
    <property type="entry name" value="Sig_transdc_resp-reg_receiver"/>
</dbReference>
<feature type="modified residue" description="4-aspartylphosphate" evidence="2">
    <location>
        <position position="53"/>
    </location>
</feature>
<evidence type="ECO:0000313" key="5">
    <source>
        <dbReference type="Proteomes" id="UP000031623"/>
    </source>
</evidence>
<evidence type="ECO:0000313" key="4">
    <source>
        <dbReference type="EMBL" id="BAP54852.1"/>
    </source>
</evidence>
<dbReference type="Proteomes" id="UP000031623">
    <property type="component" value="Chromosome"/>
</dbReference>
<evidence type="ECO:0000256" key="1">
    <source>
        <dbReference type="ARBA" id="ARBA00022553"/>
    </source>
</evidence>
<gene>
    <name evidence="4" type="ORF">THII_0555</name>
</gene>
<dbReference type="OrthoDB" id="5700660at2"/>
<feature type="domain" description="Response regulatory" evidence="3">
    <location>
        <begin position="3"/>
        <end position="120"/>
    </location>
</feature>
<dbReference type="HOGENOM" id="CLU_000445_69_17_6"/>
<evidence type="ECO:0000256" key="2">
    <source>
        <dbReference type="PROSITE-ProRule" id="PRU00169"/>
    </source>
</evidence>
<organism evidence="4 5">
    <name type="scientific">Thioploca ingrica</name>
    <dbReference type="NCBI Taxonomy" id="40754"/>
    <lineage>
        <taxon>Bacteria</taxon>
        <taxon>Pseudomonadati</taxon>
        <taxon>Pseudomonadota</taxon>
        <taxon>Gammaproteobacteria</taxon>
        <taxon>Thiotrichales</taxon>
        <taxon>Thiotrichaceae</taxon>
        <taxon>Thioploca</taxon>
    </lineage>
</organism>
<dbReference type="InterPro" id="IPR050595">
    <property type="entry name" value="Bact_response_regulator"/>
</dbReference>
<dbReference type="EMBL" id="AP014633">
    <property type="protein sequence ID" value="BAP54852.1"/>
    <property type="molecule type" value="Genomic_DNA"/>
</dbReference>
<accession>A0A090AHQ3</accession>